<accession>A0A6J7DAX7</accession>
<gene>
    <name evidence="2" type="ORF">UFOPK3423_00493</name>
</gene>
<feature type="compositionally biased region" description="Basic residues" evidence="1">
    <location>
        <begin position="44"/>
        <end position="67"/>
    </location>
</feature>
<dbReference type="Gene3D" id="3.90.1720.10">
    <property type="entry name" value="endopeptidase domain like (from Nostoc punctiforme)"/>
    <property type="match status" value="1"/>
</dbReference>
<dbReference type="InterPro" id="IPR038765">
    <property type="entry name" value="Papain-like_cys_pep_sf"/>
</dbReference>
<name>A0A6J7DAX7_9ZZZZ</name>
<dbReference type="AlphaFoldDB" id="A0A6J7DAX7"/>
<protein>
    <submittedName>
        <fullName evidence="2">Unannotated protein</fullName>
    </submittedName>
</protein>
<reference evidence="2" key="1">
    <citation type="submission" date="2020-05" db="EMBL/GenBank/DDBJ databases">
        <authorList>
            <person name="Chiriac C."/>
            <person name="Salcher M."/>
            <person name="Ghai R."/>
            <person name="Kavagutti S V."/>
        </authorList>
    </citation>
    <scope>NUCLEOTIDE SEQUENCE</scope>
</reference>
<proteinExistence type="predicted"/>
<feature type="region of interest" description="Disordered" evidence="1">
    <location>
        <begin position="31"/>
        <end position="67"/>
    </location>
</feature>
<sequence length="243" mass="25570">MLQRATTLCLTILALAAIVPASSWAAPVNGGSAPGSGTVQQQRAAKKRQAAAKKKRQQAAARKKRSVPLRTIAPQRSAIAKGQGVVGGQAFDEENLATTPVVPGSRAVVLPTGLAAAPADAPLEVQQAIWAANRIIGKPYSYGGGHRFFKDDGYDCSGTVSYALHGGGLLAKPMDSSDLLHWGQRGRGAWITVYTNPGHAYVVIAGLRLDTSAAGDPSGSKGPRWRPTLRKARGYRARHAENF</sequence>
<organism evidence="2">
    <name type="scientific">freshwater metagenome</name>
    <dbReference type="NCBI Taxonomy" id="449393"/>
    <lineage>
        <taxon>unclassified sequences</taxon>
        <taxon>metagenomes</taxon>
        <taxon>ecological metagenomes</taxon>
    </lineage>
</organism>
<dbReference type="EMBL" id="CAFBLQ010000038">
    <property type="protein sequence ID" value="CAB4866094.1"/>
    <property type="molecule type" value="Genomic_DNA"/>
</dbReference>
<dbReference type="SUPFAM" id="SSF54001">
    <property type="entry name" value="Cysteine proteinases"/>
    <property type="match status" value="1"/>
</dbReference>
<evidence type="ECO:0000256" key="1">
    <source>
        <dbReference type="SAM" id="MobiDB-lite"/>
    </source>
</evidence>
<evidence type="ECO:0000313" key="2">
    <source>
        <dbReference type="EMBL" id="CAB4866094.1"/>
    </source>
</evidence>